<gene>
    <name evidence="1" type="ORF">LCGC14_0619570</name>
</gene>
<protein>
    <submittedName>
        <fullName evidence="1">Uncharacterized protein</fullName>
    </submittedName>
</protein>
<reference evidence="1" key="1">
    <citation type="journal article" date="2015" name="Nature">
        <title>Complex archaea that bridge the gap between prokaryotes and eukaryotes.</title>
        <authorList>
            <person name="Spang A."/>
            <person name="Saw J.H."/>
            <person name="Jorgensen S.L."/>
            <person name="Zaremba-Niedzwiedzka K."/>
            <person name="Martijn J."/>
            <person name="Lind A.E."/>
            <person name="van Eijk R."/>
            <person name="Schleper C."/>
            <person name="Guy L."/>
            <person name="Ettema T.J."/>
        </authorList>
    </citation>
    <scope>NUCLEOTIDE SEQUENCE</scope>
</reference>
<organism evidence="1">
    <name type="scientific">marine sediment metagenome</name>
    <dbReference type="NCBI Taxonomy" id="412755"/>
    <lineage>
        <taxon>unclassified sequences</taxon>
        <taxon>metagenomes</taxon>
        <taxon>ecological metagenomes</taxon>
    </lineage>
</organism>
<dbReference type="AlphaFoldDB" id="A0A0F9R5F3"/>
<accession>A0A0F9R5F3</accession>
<name>A0A0F9R5F3_9ZZZZ</name>
<evidence type="ECO:0000313" key="1">
    <source>
        <dbReference type="EMBL" id="KKN51780.1"/>
    </source>
</evidence>
<dbReference type="EMBL" id="LAZR01001049">
    <property type="protein sequence ID" value="KKN51780.1"/>
    <property type="molecule type" value="Genomic_DNA"/>
</dbReference>
<comment type="caution">
    <text evidence="1">The sequence shown here is derived from an EMBL/GenBank/DDBJ whole genome shotgun (WGS) entry which is preliminary data.</text>
</comment>
<proteinExistence type="predicted"/>
<sequence>MDSEMLKVLVDSYESRIRILKSDLDRANESLALMHTQRCCLSHGGHEFVKKGESGCYYEECKHCGTTKDE</sequence>